<dbReference type="EMBL" id="LR796804">
    <property type="protein sequence ID" value="CAB4167889.1"/>
    <property type="molecule type" value="Genomic_DNA"/>
</dbReference>
<reference evidence="2" key="1">
    <citation type="submission" date="2020-04" db="EMBL/GenBank/DDBJ databases">
        <authorList>
            <person name="Chiriac C."/>
            <person name="Salcher M."/>
            <person name="Ghai R."/>
            <person name="Kavagutti S V."/>
        </authorList>
    </citation>
    <scope>NUCLEOTIDE SEQUENCE</scope>
</reference>
<evidence type="ECO:0000256" key="1">
    <source>
        <dbReference type="SAM" id="MobiDB-lite"/>
    </source>
</evidence>
<evidence type="ECO:0000313" key="9">
    <source>
        <dbReference type="EMBL" id="CAB5226629.1"/>
    </source>
</evidence>
<evidence type="ECO:0000313" key="7">
    <source>
        <dbReference type="EMBL" id="CAB4205144.1"/>
    </source>
</evidence>
<feature type="region of interest" description="Disordered" evidence="1">
    <location>
        <begin position="1"/>
        <end position="47"/>
    </location>
</feature>
<organism evidence="2">
    <name type="scientific">uncultured Caudovirales phage</name>
    <dbReference type="NCBI Taxonomy" id="2100421"/>
    <lineage>
        <taxon>Viruses</taxon>
        <taxon>Duplodnaviria</taxon>
        <taxon>Heunggongvirae</taxon>
        <taxon>Uroviricota</taxon>
        <taxon>Caudoviricetes</taxon>
        <taxon>Peduoviridae</taxon>
        <taxon>Maltschvirus</taxon>
        <taxon>Maltschvirus maltsch</taxon>
    </lineage>
</organism>
<accession>A0A6J5NEJ0</accession>
<name>A0A6J5NEJ0_9CAUD</name>
<gene>
    <name evidence="5" type="ORF">UFOVP1058_40</name>
    <name evidence="6" type="ORF">UFOVP1289_64</name>
    <name evidence="7" type="ORF">UFOVP1410_22</name>
    <name evidence="9" type="ORF">UFOVP1514_10</name>
    <name evidence="8" type="ORF">UFOVP1642_22</name>
    <name evidence="2" type="ORF">UFOVP656_40</name>
    <name evidence="3" type="ORF">UFOVP857_62</name>
    <name evidence="4" type="ORF">UFOVP879_53</name>
</gene>
<dbReference type="EMBL" id="LR796643">
    <property type="protein sequence ID" value="CAB4156216.1"/>
    <property type="molecule type" value="Genomic_DNA"/>
</dbReference>
<dbReference type="EMBL" id="LR797356">
    <property type="protein sequence ID" value="CAB4205144.1"/>
    <property type="molecule type" value="Genomic_DNA"/>
</dbReference>
<dbReference type="EMBL" id="LR797024">
    <property type="protein sequence ID" value="CAB4181481.1"/>
    <property type="molecule type" value="Genomic_DNA"/>
</dbReference>
<evidence type="ECO:0000313" key="3">
    <source>
        <dbReference type="EMBL" id="CAB4167889.1"/>
    </source>
</evidence>
<dbReference type="EMBL" id="LR797506">
    <property type="protein sequence ID" value="CAB4221715.1"/>
    <property type="molecule type" value="Genomic_DNA"/>
</dbReference>
<evidence type="ECO:0000313" key="4">
    <source>
        <dbReference type="EMBL" id="CAB4168488.1"/>
    </source>
</evidence>
<proteinExistence type="predicted"/>
<evidence type="ECO:0000313" key="5">
    <source>
        <dbReference type="EMBL" id="CAB4181481.1"/>
    </source>
</evidence>
<sequence length="47" mass="5153">MADYKQPKPVPVPKTSGYPNKIANTQTTRIRGTKNTTRGNSFNAKAC</sequence>
<dbReference type="EMBL" id="LR797234">
    <property type="protein sequence ID" value="CAB4196095.1"/>
    <property type="molecule type" value="Genomic_DNA"/>
</dbReference>
<evidence type="ECO:0000313" key="6">
    <source>
        <dbReference type="EMBL" id="CAB4196095.1"/>
    </source>
</evidence>
<dbReference type="EMBL" id="LR798362">
    <property type="protein sequence ID" value="CAB5226629.1"/>
    <property type="molecule type" value="Genomic_DNA"/>
</dbReference>
<protein>
    <submittedName>
        <fullName evidence="2">Uncharacterized protein</fullName>
    </submittedName>
</protein>
<dbReference type="EMBL" id="LR796827">
    <property type="protein sequence ID" value="CAB4168488.1"/>
    <property type="molecule type" value="Genomic_DNA"/>
</dbReference>
<evidence type="ECO:0000313" key="8">
    <source>
        <dbReference type="EMBL" id="CAB4221715.1"/>
    </source>
</evidence>
<evidence type="ECO:0000313" key="2">
    <source>
        <dbReference type="EMBL" id="CAB4156216.1"/>
    </source>
</evidence>
<feature type="compositionally biased region" description="Polar residues" evidence="1">
    <location>
        <begin position="22"/>
        <end position="47"/>
    </location>
</feature>